<feature type="transmembrane region" description="Helical" evidence="6">
    <location>
        <begin position="412"/>
        <end position="429"/>
    </location>
</feature>
<evidence type="ECO:0000313" key="8">
    <source>
        <dbReference type="EMBL" id="CAB3787632.1"/>
    </source>
</evidence>
<accession>A0A6J5FVN4</accession>
<evidence type="ECO:0000256" key="2">
    <source>
        <dbReference type="ARBA" id="ARBA00022448"/>
    </source>
</evidence>
<sequence>MSTHRSTKPQADQLAQSALTRLLIRKLMPLLVIVYVISFLDRTNIALARHTMSIDLGLSAAAYGLGAGLFFLTYAMLEIPSNLVMNKVGARLWITRIMVTWGVLSIGMAFVRGETSFYVMRLLLGAAEAGLFPGVMLYLTYWFTREERALATGYFLIGVCVANIVGGPLGGALLELDGMLGLRGWQWLFVIEGLPAVLLAIVVWKMLPDKPLEASWLSPAQAAQIEARLAAERDAQAGDGRASHSLRHALGDPQVWLAILVYFCHQLTIYTTIFFLPGVIGASGHFSPLVVGTLSATPWIAAAIGAAALPRFASTSARSRLLLVGGLIVMALGLLIAAHSRPAIGLLGMCLAAFMFFVVQSIIFTFPSSRLSGAALAGGLALVNSCGLLGGFVGPTVMGLIEQSTGSATNGLIVLAVALIIAAVGSLRLRHGDEDRRARAVYCRDAEKAV</sequence>
<evidence type="ECO:0000259" key="7">
    <source>
        <dbReference type="PROSITE" id="PS50850"/>
    </source>
</evidence>
<feature type="transmembrane region" description="Helical" evidence="6">
    <location>
        <begin position="153"/>
        <end position="173"/>
    </location>
</feature>
<keyword evidence="4 6" id="KW-1133">Transmembrane helix</keyword>
<evidence type="ECO:0000313" key="9">
    <source>
        <dbReference type="Proteomes" id="UP000494252"/>
    </source>
</evidence>
<feature type="transmembrane region" description="Helical" evidence="6">
    <location>
        <begin position="321"/>
        <end position="338"/>
    </location>
</feature>
<dbReference type="CDD" id="cd17319">
    <property type="entry name" value="MFS_ExuT_GudP_like"/>
    <property type="match status" value="1"/>
</dbReference>
<dbReference type="InterPro" id="IPR011701">
    <property type="entry name" value="MFS"/>
</dbReference>
<feature type="transmembrane region" description="Helical" evidence="6">
    <location>
        <begin position="255"/>
        <end position="280"/>
    </location>
</feature>
<dbReference type="InterPro" id="IPR020846">
    <property type="entry name" value="MFS_dom"/>
</dbReference>
<name>A0A6J5FVN4_9BURK</name>
<dbReference type="PANTHER" id="PTHR43791:SF36">
    <property type="entry name" value="TRANSPORTER, PUTATIVE (AFU_ORTHOLOGUE AFUA_6G08340)-RELATED"/>
    <property type="match status" value="1"/>
</dbReference>
<dbReference type="EMBL" id="CADIKI010000005">
    <property type="protein sequence ID" value="CAB3787632.1"/>
    <property type="molecule type" value="Genomic_DNA"/>
</dbReference>
<feature type="transmembrane region" description="Helical" evidence="6">
    <location>
        <begin position="373"/>
        <end position="392"/>
    </location>
</feature>
<keyword evidence="2" id="KW-0813">Transport</keyword>
<evidence type="ECO:0000256" key="6">
    <source>
        <dbReference type="SAM" id="Phobius"/>
    </source>
</evidence>
<gene>
    <name evidence="8" type="primary">ttuB_4</name>
    <name evidence="8" type="ORF">LMG27177_02257</name>
</gene>
<dbReference type="Pfam" id="PF07690">
    <property type="entry name" value="MFS_1"/>
    <property type="match status" value="1"/>
</dbReference>
<organism evidence="8 9">
    <name type="scientific">Paraburkholderia fynbosensis</name>
    <dbReference type="NCBI Taxonomy" id="1200993"/>
    <lineage>
        <taxon>Bacteria</taxon>
        <taxon>Pseudomonadati</taxon>
        <taxon>Pseudomonadota</taxon>
        <taxon>Betaproteobacteria</taxon>
        <taxon>Burkholderiales</taxon>
        <taxon>Burkholderiaceae</taxon>
        <taxon>Paraburkholderia</taxon>
    </lineage>
</organism>
<reference evidence="8 9" key="1">
    <citation type="submission" date="2020-04" db="EMBL/GenBank/DDBJ databases">
        <authorList>
            <person name="De Canck E."/>
        </authorList>
    </citation>
    <scope>NUCLEOTIDE SEQUENCE [LARGE SCALE GENOMIC DNA]</scope>
    <source>
        <strain evidence="8 9">LMG 27177</strain>
    </source>
</reference>
<feature type="transmembrane region" description="Helical" evidence="6">
    <location>
        <begin position="344"/>
        <end position="366"/>
    </location>
</feature>
<proteinExistence type="predicted"/>
<keyword evidence="9" id="KW-1185">Reference proteome</keyword>
<dbReference type="Proteomes" id="UP000494252">
    <property type="component" value="Unassembled WGS sequence"/>
</dbReference>
<feature type="domain" description="Major facilitator superfamily (MFS) profile" evidence="7">
    <location>
        <begin position="27"/>
        <end position="434"/>
    </location>
</feature>
<feature type="transmembrane region" description="Helical" evidence="6">
    <location>
        <begin position="89"/>
        <end position="111"/>
    </location>
</feature>
<feature type="transmembrane region" description="Helical" evidence="6">
    <location>
        <begin position="117"/>
        <end position="141"/>
    </location>
</feature>
<dbReference type="InterPro" id="IPR036259">
    <property type="entry name" value="MFS_trans_sf"/>
</dbReference>
<comment type="subcellular location">
    <subcellularLocation>
        <location evidence="1">Membrane</location>
        <topology evidence="1">Multi-pass membrane protein</topology>
    </subcellularLocation>
</comment>
<protein>
    <submittedName>
        <fullName evidence="8">Tartrate transporter</fullName>
    </submittedName>
</protein>
<feature type="transmembrane region" description="Helical" evidence="6">
    <location>
        <begin position="23"/>
        <end position="40"/>
    </location>
</feature>
<keyword evidence="3 6" id="KW-0812">Transmembrane</keyword>
<dbReference type="PROSITE" id="PS50850">
    <property type="entry name" value="MFS"/>
    <property type="match status" value="1"/>
</dbReference>
<feature type="transmembrane region" description="Helical" evidence="6">
    <location>
        <begin position="185"/>
        <end position="204"/>
    </location>
</feature>
<dbReference type="AlphaFoldDB" id="A0A6J5FVN4"/>
<dbReference type="SUPFAM" id="SSF103473">
    <property type="entry name" value="MFS general substrate transporter"/>
    <property type="match status" value="1"/>
</dbReference>
<dbReference type="GO" id="GO:0022857">
    <property type="term" value="F:transmembrane transporter activity"/>
    <property type="evidence" value="ECO:0007669"/>
    <property type="project" value="InterPro"/>
</dbReference>
<evidence type="ECO:0000256" key="5">
    <source>
        <dbReference type="ARBA" id="ARBA00023136"/>
    </source>
</evidence>
<dbReference type="GO" id="GO:0005886">
    <property type="term" value="C:plasma membrane"/>
    <property type="evidence" value="ECO:0007669"/>
    <property type="project" value="TreeGrafter"/>
</dbReference>
<dbReference type="RefSeq" id="WP_175159486.1">
    <property type="nucleotide sequence ID" value="NZ_CADIKI010000005.1"/>
</dbReference>
<feature type="transmembrane region" description="Helical" evidence="6">
    <location>
        <begin position="286"/>
        <end position="309"/>
    </location>
</feature>
<dbReference type="FunFam" id="1.20.1250.20:FF:000018">
    <property type="entry name" value="MFS transporter permease"/>
    <property type="match status" value="1"/>
</dbReference>
<evidence type="ECO:0000256" key="4">
    <source>
        <dbReference type="ARBA" id="ARBA00022989"/>
    </source>
</evidence>
<feature type="transmembrane region" description="Helical" evidence="6">
    <location>
        <begin position="60"/>
        <end position="77"/>
    </location>
</feature>
<keyword evidence="5 6" id="KW-0472">Membrane</keyword>
<evidence type="ECO:0000256" key="3">
    <source>
        <dbReference type="ARBA" id="ARBA00022692"/>
    </source>
</evidence>
<dbReference type="Gene3D" id="1.20.1250.20">
    <property type="entry name" value="MFS general substrate transporter like domains"/>
    <property type="match status" value="2"/>
</dbReference>
<evidence type="ECO:0000256" key="1">
    <source>
        <dbReference type="ARBA" id="ARBA00004141"/>
    </source>
</evidence>
<dbReference type="PANTHER" id="PTHR43791">
    <property type="entry name" value="PERMEASE-RELATED"/>
    <property type="match status" value="1"/>
</dbReference>